<dbReference type="InterPro" id="IPR008168">
    <property type="entry name" value="Cyt_C_IC"/>
</dbReference>
<keyword evidence="10" id="KW-0472">Membrane</keyword>
<gene>
    <name evidence="14" type="ORF">HFRIS_019153</name>
</gene>
<sequence length="452" mass="48740">MTTPKTGKLRIFLLILVALIIGAAWVALRTPASPFDGSAPPPAPSAELLQRGEYVARLADCVACHSTPNSKPFAGGLEMATPLGAIYATNITPDRASGIGEYSLADFDRALRHGVARDGHRLYPAMPYPSYAKMADEDVSALYAWFMHGVKPVVQANRESDIPWPLDMRWPLAFWNLAFTRPQPYQPQPGKDALWNRGAYIVQGAGHCGSCHTPRGVAMNEKGLDDGQPLYLSGALLDGWYAPSLRGDVNIGIGRWSEEEVVQFLKTGRNQHAVVFGSMADAFNNSTQFMSDDDLKAVAHYLKSLPGDPGRDGTPWKYDASTTAALAPQRLEGSGARTFMAKCAACHAVDGRGRAPWIPPLAGAVSSLAREDASAINVTLNGSARVVADGVPDAYRMPPFRSQLSDAEIADVLSFIRTSWGNHGGAVKVDDVSKLRERTNPASSNPIVLQMR</sequence>
<evidence type="ECO:0000259" key="13">
    <source>
        <dbReference type="PROSITE" id="PS51007"/>
    </source>
</evidence>
<keyword evidence="2" id="KW-0813">Transport</keyword>
<dbReference type="GO" id="GO:0016614">
    <property type="term" value="F:oxidoreductase activity, acting on CH-OH group of donors"/>
    <property type="evidence" value="ECO:0007669"/>
    <property type="project" value="InterPro"/>
</dbReference>
<evidence type="ECO:0000256" key="6">
    <source>
        <dbReference type="ARBA" id="ARBA00022729"/>
    </source>
</evidence>
<feature type="binding site" description="axial binding residue" evidence="12">
    <location>
        <position position="347"/>
    </location>
    <ligand>
        <name>heme c</name>
        <dbReference type="ChEBI" id="CHEBI:61717"/>
        <label>3</label>
    </ligand>
    <ligandPart>
        <name>Fe</name>
        <dbReference type="ChEBI" id="CHEBI:18248"/>
    </ligandPart>
</feature>
<dbReference type="Pfam" id="PF00034">
    <property type="entry name" value="Cytochrom_C"/>
    <property type="match status" value="2"/>
</dbReference>
<keyword evidence="4 11" id="KW-0349">Heme</keyword>
<reference evidence="14 15" key="1">
    <citation type="journal article" date="2013" name="Front. Microbiol.">
        <title>The genome of the endophytic bacterium H. frisingense GSF30(T) identifies diverse strategies in the Herbaspirillum genus to interact with plants.</title>
        <authorList>
            <person name="Straub D."/>
            <person name="Rothballer M."/>
            <person name="Hartmann A."/>
            <person name="Ludewig U."/>
        </authorList>
    </citation>
    <scope>NUCLEOTIDE SEQUENCE [LARGE SCALE GENOMIC DNA]</scope>
    <source>
        <strain evidence="14 15">GSF30</strain>
    </source>
</reference>
<dbReference type="PANTHER" id="PTHR35008">
    <property type="entry name" value="BLL4482 PROTEIN-RELATED"/>
    <property type="match status" value="1"/>
</dbReference>
<evidence type="ECO:0000256" key="9">
    <source>
        <dbReference type="ARBA" id="ARBA00023004"/>
    </source>
</evidence>
<comment type="subcellular location">
    <subcellularLocation>
        <location evidence="1">Cell membrane</location>
    </subcellularLocation>
</comment>
<dbReference type="PROSITE" id="PS51007">
    <property type="entry name" value="CYTC"/>
    <property type="match status" value="3"/>
</dbReference>
<feature type="binding site" description="axial binding residue" evidence="12">
    <location>
        <position position="212"/>
    </location>
    <ligand>
        <name>heme c</name>
        <dbReference type="ChEBI" id="CHEBI:61717"/>
        <label>2</label>
    </ligand>
    <ligandPart>
        <name>Fe</name>
        <dbReference type="ChEBI" id="CHEBI:18248"/>
    </ligandPart>
</feature>
<feature type="domain" description="Cytochrome c" evidence="13">
    <location>
        <begin position="47"/>
        <end position="150"/>
    </location>
</feature>
<evidence type="ECO:0000313" key="14">
    <source>
        <dbReference type="EMBL" id="EOA03086.1"/>
    </source>
</evidence>
<dbReference type="RefSeq" id="WP_006464786.1">
    <property type="nucleotide sequence ID" value="NZ_AEEC02000033.1"/>
</dbReference>
<dbReference type="InterPro" id="IPR036909">
    <property type="entry name" value="Cyt_c-like_dom_sf"/>
</dbReference>
<accession>A0AAI9IBE5</accession>
<dbReference type="GO" id="GO:0020037">
    <property type="term" value="F:heme binding"/>
    <property type="evidence" value="ECO:0007669"/>
    <property type="project" value="InterPro"/>
</dbReference>
<evidence type="ECO:0000256" key="5">
    <source>
        <dbReference type="ARBA" id="ARBA00022723"/>
    </source>
</evidence>
<proteinExistence type="predicted"/>
<dbReference type="InterPro" id="IPR051459">
    <property type="entry name" value="Cytochrome_c-type_DH"/>
</dbReference>
<feature type="binding site" description="covalent" evidence="11">
    <location>
        <position position="346"/>
    </location>
    <ligand>
        <name>heme c</name>
        <dbReference type="ChEBI" id="CHEBI:61717"/>
        <label>3</label>
    </ligand>
</feature>
<evidence type="ECO:0000256" key="4">
    <source>
        <dbReference type="ARBA" id="ARBA00022617"/>
    </source>
</evidence>
<feature type="domain" description="Cytochrome c" evidence="13">
    <location>
        <begin position="193"/>
        <end position="306"/>
    </location>
</feature>
<feature type="binding site" description="covalent" evidence="11">
    <location>
        <position position="211"/>
    </location>
    <ligand>
        <name>heme c</name>
        <dbReference type="ChEBI" id="CHEBI:61717"/>
        <label>2</label>
    </ligand>
</feature>
<keyword evidence="9 12" id="KW-0408">Iron</keyword>
<evidence type="ECO:0000256" key="12">
    <source>
        <dbReference type="PIRSR" id="PIRSR000018-51"/>
    </source>
</evidence>
<protein>
    <submittedName>
        <fullName evidence="14">Cytochrome c, mono-and diheme variants family protein</fullName>
    </submittedName>
</protein>
<dbReference type="EMBL" id="AEEC02000033">
    <property type="protein sequence ID" value="EOA03086.1"/>
    <property type="molecule type" value="Genomic_DNA"/>
</dbReference>
<feature type="binding site" description="covalent" evidence="11">
    <location>
        <position position="64"/>
    </location>
    <ligand>
        <name>heme c</name>
        <dbReference type="ChEBI" id="CHEBI:61717"/>
        <label>1</label>
    </ligand>
</feature>
<dbReference type="GO" id="GO:0005506">
    <property type="term" value="F:iron ion binding"/>
    <property type="evidence" value="ECO:0007669"/>
    <property type="project" value="InterPro"/>
</dbReference>
<evidence type="ECO:0000256" key="8">
    <source>
        <dbReference type="ARBA" id="ARBA00022982"/>
    </source>
</evidence>
<evidence type="ECO:0000256" key="2">
    <source>
        <dbReference type="ARBA" id="ARBA00022448"/>
    </source>
</evidence>
<keyword evidence="7" id="KW-0677">Repeat</keyword>
<keyword evidence="5 12" id="KW-0479">Metal-binding</keyword>
<dbReference type="PIRSF" id="PIRSF000018">
    <property type="entry name" value="Mb_ADH_cyt_c"/>
    <property type="match status" value="1"/>
</dbReference>
<evidence type="ECO:0000256" key="7">
    <source>
        <dbReference type="ARBA" id="ARBA00022737"/>
    </source>
</evidence>
<name>A0AAI9IBE5_9BURK</name>
<keyword evidence="3" id="KW-1003">Cell membrane</keyword>
<keyword evidence="8" id="KW-0249">Electron transport</keyword>
<dbReference type="SUPFAM" id="SSF46626">
    <property type="entry name" value="Cytochrome c"/>
    <property type="match status" value="3"/>
</dbReference>
<dbReference type="Gene3D" id="1.10.760.10">
    <property type="entry name" value="Cytochrome c-like domain"/>
    <property type="match status" value="3"/>
</dbReference>
<comment type="caution">
    <text evidence="14">The sequence shown here is derived from an EMBL/GenBank/DDBJ whole genome shotgun (WGS) entry which is preliminary data.</text>
</comment>
<comment type="cofactor">
    <cofactor evidence="11">
        <name>heme c</name>
        <dbReference type="ChEBI" id="CHEBI:61717"/>
    </cofactor>
    <text evidence="11">Binds 3 heme c groups covalently per subunit.</text>
</comment>
<dbReference type="InterPro" id="IPR014353">
    <property type="entry name" value="Membr-bd_ADH_cyt_c"/>
</dbReference>
<feature type="domain" description="Cytochrome c" evidence="13">
    <location>
        <begin position="330"/>
        <end position="420"/>
    </location>
</feature>
<dbReference type="GO" id="GO:0009055">
    <property type="term" value="F:electron transfer activity"/>
    <property type="evidence" value="ECO:0007669"/>
    <property type="project" value="InterPro"/>
</dbReference>
<feature type="binding site" description="covalent" evidence="11">
    <location>
        <position position="343"/>
    </location>
    <ligand>
        <name>heme c</name>
        <dbReference type="ChEBI" id="CHEBI:61717"/>
        <label>3</label>
    </ligand>
</feature>
<evidence type="ECO:0000256" key="10">
    <source>
        <dbReference type="ARBA" id="ARBA00023136"/>
    </source>
</evidence>
<dbReference type="InterPro" id="IPR009056">
    <property type="entry name" value="Cyt_c-like_dom"/>
</dbReference>
<dbReference type="GO" id="GO:0005886">
    <property type="term" value="C:plasma membrane"/>
    <property type="evidence" value="ECO:0007669"/>
    <property type="project" value="UniProtKB-SubCell"/>
</dbReference>
<feature type="binding site" description="covalent" evidence="11">
    <location>
        <position position="61"/>
    </location>
    <ligand>
        <name>heme c</name>
        <dbReference type="ChEBI" id="CHEBI:61717"/>
        <label>1</label>
    </ligand>
</feature>
<feature type="binding site" description="axial binding residue" evidence="12">
    <location>
        <position position="65"/>
    </location>
    <ligand>
        <name>heme c</name>
        <dbReference type="ChEBI" id="CHEBI:61717"/>
        <label>1</label>
    </ligand>
    <ligandPart>
        <name>Fe</name>
        <dbReference type="ChEBI" id="CHEBI:18248"/>
    </ligandPart>
</feature>
<keyword evidence="6" id="KW-0732">Signal</keyword>
<evidence type="ECO:0000256" key="3">
    <source>
        <dbReference type="ARBA" id="ARBA00022475"/>
    </source>
</evidence>
<dbReference type="PRINTS" id="PR00605">
    <property type="entry name" value="CYTCHROMECIC"/>
</dbReference>
<dbReference type="Proteomes" id="UP000006772">
    <property type="component" value="Unassembled WGS sequence"/>
</dbReference>
<dbReference type="AlphaFoldDB" id="A0AAI9IBE5"/>
<evidence type="ECO:0000256" key="11">
    <source>
        <dbReference type="PIRSR" id="PIRSR000018-50"/>
    </source>
</evidence>
<feature type="binding site" description="covalent" evidence="11">
    <location>
        <position position="208"/>
    </location>
    <ligand>
        <name>heme c</name>
        <dbReference type="ChEBI" id="CHEBI:61717"/>
        <label>2</label>
    </ligand>
</feature>
<organism evidence="14 15">
    <name type="scientific">Herbaspirillum frisingense GSF30</name>
    <dbReference type="NCBI Taxonomy" id="864073"/>
    <lineage>
        <taxon>Bacteria</taxon>
        <taxon>Pseudomonadati</taxon>
        <taxon>Pseudomonadota</taxon>
        <taxon>Betaproteobacteria</taxon>
        <taxon>Burkholderiales</taxon>
        <taxon>Oxalobacteraceae</taxon>
        <taxon>Herbaspirillum</taxon>
    </lineage>
</organism>
<evidence type="ECO:0000313" key="15">
    <source>
        <dbReference type="Proteomes" id="UP000006772"/>
    </source>
</evidence>
<evidence type="ECO:0000256" key="1">
    <source>
        <dbReference type="ARBA" id="ARBA00004236"/>
    </source>
</evidence>
<dbReference type="PANTHER" id="PTHR35008:SF8">
    <property type="entry name" value="ALCOHOL DEHYDROGENASE CYTOCHROME C SUBUNIT"/>
    <property type="match status" value="1"/>
</dbReference>